<evidence type="ECO:0000313" key="1">
    <source>
        <dbReference type="EMBL" id="MEE3719294.1"/>
    </source>
</evidence>
<dbReference type="EMBL" id="JAZBJZ010000123">
    <property type="protein sequence ID" value="MEE3719294.1"/>
    <property type="molecule type" value="Genomic_DNA"/>
</dbReference>
<organism evidence="1 2">
    <name type="scientific">Tumidithrix elongata BACA0141</name>
    <dbReference type="NCBI Taxonomy" id="2716417"/>
    <lineage>
        <taxon>Bacteria</taxon>
        <taxon>Bacillati</taxon>
        <taxon>Cyanobacteriota</taxon>
        <taxon>Cyanophyceae</taxon>
        <taxon>Pseudanabaenales</taxon>
        <taxon>Pseudanabaenaceae</taxon>
        <taxon>Tumidithrix</taxon>
        <taxon>Tumidithrix elongata</taxon>
    </lineage>
</organism>
<sequence length="43" mass="4785">MATTNFARNHNRVIGGMGQGYVSTLPRSAIAWMDIMAIRTRMS</sequence>
<dbReference type="Proteomes" id="UP001333818">
    <property type="component" value="Unassembled WGS sequence"/>
</dbReference>
<accession>A0AAW9Q5U2</accession>
<keyword evidence="2" id="KW-1185">Reference proteome</keyword>
<protein>
    <submittedName>
        <fullName evidence="1">Uncharacterized protein</fullName>
    </submittedName>
</protein>
<dbReference type="AlphaFoldDB" id="A0AAW9Q5U2"/>
<name>A0AAW9Q5U2_9CYAN</name>
<dbReference type="RefSeq" id="WP_330485731.1">
    <property type="nucleotide sequence ID" value="NZ_JAZBJZ010000123.1"/>
</dbReference>
<reference evidence="1" key="1">
    <citation type="submission" date="2024-01" db="EMBL/GenBank/DDBJ databases">
        <title>Bank of Algae and Cyanobacteria of the Azores (BACA) strain genomes.</title>
        <authorList>
            <person name="Luz R."/>
            <person name="Cordeiro R."/>
            <person name="Fonseca A."/>
            <person name="Goncalves V."/>
        </authorList>
    </citation>
    <scope>NUCLEOTIDE SEQUENCE</scope>
    <source>
        <strain evidence="1">BACA0141</strain>
    </source>
</reference>
<proteinExistence type="predicted"/>
<gene>
    <name evidence="1" type="ORF">V2H45_21350</name>
</gene>
<evidence type="ECO:0000313" key="2">
    <source>
        <dbReference type="Proteomes" id="UP001333818"/>
    </source>
</evidence>
<comment type="caution">
    <text evidence="1">The sequence shown here is derived from an EMBL/GenBank/DDBJ whole genome shotgun (WGS) entry which is preliminary data.</text>
</comment>